<keyword evidence="13" id="KW-1185">Reference proteome</keyword>
<keyword evidence="4 12" id="KW-0808">Transferase</keyword>
<feature type="region of interest" description="Disordered" evidence="8">
    <location>
        <begin position="1"/>
        <end position="22"/>
    </location>
</feature>
<keyword evidence="2" id="KW-1003">Cell membrane</keyword>
<feature type="transmembrane region" description="Helical" evidence="9">
    <location>
        <begin position="369"/>
        <end position="390"/>
    </location>
</feature>
<dbReference type="RefSeq" id="WP_075124194.1">
    <property type="nucleotide sequence ID" value="NZ_MSIE01000004.1"/>
</dbReference>
<feature type="domain" description="Putative mannosyltransferase YkcA/B-like C-terminal" evidence="11">
    <location>
        <begin position="512"/>
        <end position="589"/>
    </location>
</feature>
<evidence type="ECO:0000313" key="12">
    <source>
        <dbReference type="EMBL" id="OLF19070.1"/>
    </source>
</evidence>
<feature type="transmembrane region" description="Helical" evidence="9">
    <location>
        <begin position="423"/>
        <end position="444"/>
    </location>
</feature>
<evidence type="ECO:0000256" key="9">
    <source>
        <dbReference type="SAM" id="Phobius"/>
    </source>
</evidence>
<feature type="transmembrane region" description="Helical" evidence="9">
    <location>
        <begin position="100"/>
        <end position="127"/>
    </location>
</feature>
<evidence type="ECO:0000256" key="8">
    <source>
        <dbReference type="SAM" id="MobiDB-lite"/>
    </source>
</evidence>
<feature type="transmembrane region" description="Helical" evidence="9">
    <location>
        <begin position="397"/>
        <end position="417"/>
    </location>
</feature>
<dbReference type="InterPro" id="IPR050297">
    <property type="entry name" value="LipidA_mod_glycosyltrf_83"/>
</dbReference>
<dbReference type="GO" id="GO:0009103">
    <property type="term" value="P:lipopolysaccharide biosynthetic process"/>
    <property type="evidence" value="ECO:0007669"/>
    <property type="project" value="UniProtKB-ARBA"/>
</dbReference>
<dbReference type="GO" id="GO:0016763">
    <property type="term" value="F:pentosyltransferase activity"/>
    <property type="evidence" value="ECO:0007669"/>
    <property type="project" value="TreeGrafter"/>
</dbReference>
<evidence type="ECO:0000256" key="5">
    <source>
        <dbReference type="ARBA" id="ARBA00022692"/>
    </source>
</evidence>
<dbReference type="PANTHER" id="PTHR33908:SF3">
    <property type="entry name" value="UNDECAPRENYL PHOSPHATE-ALPHA-4-AMINO-4-DEOXY-L-ARABINOSE ARABINOSYL TRANSFERASE"/>
    <property type="match status" value="1"/>
</dbReference>
<proteinExistence type="predicted"/>
<dbReference type="EMBL" id="MSIE01000004">
    <property type="protein sequence ID" value="OLF19070.1"/>
    <property type="molecule type" value="Genomic_DNA"/>
</dbReference>
<dbReference type="AlphaFoldDB" id="A0A1Q8CXI9"/>
<dbReference type="InterPro" id="IPR056785">
    <property type="entry name" value="YkcA/B-like_C"/>
</dbReference>
<dbReference type="Proteomes" id="UP000185596">
    <property type="component" value="Unassembled WGS sequence"/>
</dbReference>
<reference evidence="12 13" key="1">
    <citation type="submission" date="2016-12" db="EMBL/GenBank/DDBJ databases">
        <title>The draft genome sequence of Actinophytocola sp. 11-183.</title>
        <authorList>
            <person name="Wang W."/>
            <person name="Yuan L."/>
        </authorList>
    </citation>
    <scope>NUCLEOTIDE SEQUENCE [LARGE SCALE GENOMIC DNA]</scope>
    <source>
        <strain evidence="12 13">11-183</strain>
    </source>
</reference>
<name>A0A1Q8CXI9_9PSEU</name>
<comment type="caution">
    <text evidence="12">The sequence shown here is derived from an EMBL/GenBank/DDBJ whole genome shotgun (WGS) entry which is preliminary data.</text>
</comment>
<keyword evidence="3" id="KW-0328">Glycosyltransferase</keyword>
<evidence type="ECO:0000256" key="6">
    <source>
        <dbReference type="ARBA" id="ARBA00022989"/>
    </source>
</evidence>
<feature type="transmembrane region" description="Helical" evidence="9">
    <location>
        <begin position="160"/>
        <end position="177"/>
    </location>
</feature>
<keyword evidence="5 9" id="KW-0812">Transmembrane</keyword>
<feature type="transmembrane region" description="Helical" evidence="9">
    <location>
        <begin position="134"/>
        <end position="154"/>
    </location>
</feature>
<feature type="transmembrane region" description="Helical" evidence="9">
    <location>
        <begin position="451"/>
        <end position="470"/>
    </location>
</feature>
<feature type="compositionally biased region" description="Polar residues" evidence="8">
    <location>
        <begin position="1"/>
        <end position="12"/>
    </location>
</feature>
<evidence type="ECO:0000256" key="3">
    <source>
        <dbReference type="ARBA" id="ARBA00022676"/>
    </source>
</evidence>
<keyword evidence="6 9" id="KW-1133">Transmembrane helix</keyword>
<evidence type="ECO:0000313" key="13">
    <source>
        <dbReference type="Proteomes" id="UP000185596"/>
    </source>
</evidence>
<feature type="transmembrane region" description="Helical" evidence="9">
    <location>
        <begin position="182"/>
        <end position="198"/>
    </location>
</feature>
<evidence type="ECO:0000256" key="1">
    <source>
        <dbReference type="ARBA" id="ARBA00004651"/>
    </source>
</evidence>
<feature type="domain" description="Glycosyltransferase RgtA/B/C/D-like" evidence="10">
    <location>
        <begin position="85"/>
        <end position="239"/>
    </location>
</feature>
<evidence type="ECO:0000256" key="4">
    <source>
        <dbReference type="ARBA" id="ARBA00022679"/>
    </source>
</evidence>
<feature type="transmembrane region" description="Helical" evidence="9">
    <location>
        <begin position="229"/>
        <end position="247"/>
    </location>
</feature>
<feature type="transmembrane region" description="Helical" evidence="9">
    <location>
        <begin position="204"/>
        <end position="222"/>
    </location>
</feature>
<gene>
    <name evidence="12" type="ORF">BU204_03870</name>
</gene>
<dbReference type="Pfam" id="PF13231">
    <property type="entry name" value="PMT_2"/>
    <property type="match status" value="1"/>
</dbReference>
<dbReference type="STRING" id="1912961.BU204_03870"/>
<feature type="transmembrane region" description="Helical" evidence="9">
    <location>
        <begin position="314"/>
        <end position="331"/>
    </location>
</feature>
<dbReference type="PANTHER" id="PTHR33908">
    <property type="entry name" value="MANNOSYLTRANSFERASE YKCB-RELATED"/>
    <property type="match status" value="1"/>
</dbReference>
<organism evidence="12 13">
    <name type="scientific">Actinophytocola xanthii</name>
    <dbReference type="NCBI Taxonomy" id="1912961"/>
    <lineage>
        <taxon>Bacteria</taxon>
        <taxon>Bacillati</taxon>
        <taxon>Actinomycetota</taxon>
        <taxon>Actinomycetes</taxon>
        <taxon>Pseudonocardiales</taxon>
        <taxon>Pseudonocardiaceae</taxon>
    </lineage>
</organism>
<dbReference type="GO" id="GO:0010041">
    <property type="term" value="P:response to iron(III) ion"/>
    <property type="evidence" value="ECO:0007669"/>
    <property type="project" value="TreeGrafter"/>
</dbReference>
<evidence type="ECO:0000259" key="11">
    <source>
        <dbReference type="Pfam" id="PF24878"/>
    </source>
</evidence>
<accession>A0A1Q8CXI9</accession>
<dbReference type="GO" id="GO:0005886">
    <property type="term" value="C:plasma membrane"/>
    <property type="evidence" value="ECO:0007669"/>
    <property type="project" value="UniProtKB-SubCell"/>
</dbReference>
<dbReference type="Pfam" id="PF24878">
    <property type="entry name" value="YkcB_C"/>
    <property type="match status" value="1"/>
</dbReference>
<protein>
    <submittedName>
        <fullName evidence="12">Glycosyl transferase</fullName>
    </submittedName>
</protein>
<comment type="subcellular location">
    <subcellularLocation>
        <location evidence="1">Cell membrane</location>
        <topology evidence="1">Multi-pass membrane protein</topology>
    </subcellularLocation>
</comment>
<sequence length="605" mass="62398">MTATLNPATPHTHSPDRDEPAAAGRARHRPLVWLMLAGTAVLYLWNLTSSGWANSYYAAATQAATQSWQAWLFGSLDAGNAITVDKPPASLWLSGLSGRIFGFSSWSVLAPQALAGVAAVGVLYLAVKRVAGPGAGLLAGTALALTPVAALMFRYNLPDALLTLLLVAGGYAVTRALERASWRWLALAGVFVGFAFLTKMLQAFLVLPGFALAYLVAAPATLGRRFAHLGAAAVSTVVSAGWYVALVDLWPASSRPYIAGSTNDSLLELALGYNGLGRIFGEDGNPGGGGGRGTAFGGATGLGRMFGAAFGGEVSWLLPAALVALGAGLWFTRYAPRTDRTRAALLLWGGWTAVTALVFSLMSGIVHPYYAVALAPAVVALAAIGAVQLWRGRTHRPAAVTLAAMVAVTAVWSFILLDRTPGWLPWLRWVLLAGGVVVATVLAVGTRPGRWLAVAAVVVALTGSGAYTVATAAQGHTGSIPMSGPAAEQRDGRMMDGPDSAGEELGVLLADTDTTWAAATVGATAAADLSLASGRPVIAIGGWDGGDPAPTLAEFQQYVEEGRIAYLVTTGDASGPAGANEIGQWVADNFTSTTVGGRTVYDLRS</sequence>
<evidence type="ECO:0000256" key="2">
    <source>
        <dbReference type="ARBA" id="ARBA00022475"/>
    </source>
</evidence>
<feature type="transmembrane region" description="Helical" evidence="9">
    <location>
        <begin position="31"/>
        <end position="48"/>
    </location>
</feature>
<keyword evidence="7 9" id="KW-0472">Membrane</keyword>
<dbReference type="InterPro" id="IPR038731">
    <property type="entry name" value="RgtA/B/C-like"/>
</dbReference>
<evidence type="ECO:0000259" key="10">
    <source>
        <dbReference type="Pfam" id="PF13231"/>
    </source>
</evidence>
<evidence type="ECO:0000256" key="7">
    <source>
        <dbReference type="ARBA" id="ARBA00023136"/>
    </source>
</evidence>
<feature type="transmembrane region" description="Helical" evidence="9">
    <location>
        <begin position="343"/>
        <end position="363"/>
    </location>
</feature>